<keyword evidence="4" id="KW-1185">Reference proteome</keyword>
<keyword evidence="2" id="KW-0812">Transmembrane</keyword>
<evidence type="ECO:0000256" key="2">
    <source>
        <dbReference type="SAM" id="Phobius"/>
    </source>
</evidence>
<feature type="transmembrane region" description="Helical" evidence="2">
    <location>
        <begin position="132"/>
        <end position="154"/>
    </location>
</feature>
<gene>
    <name evidence="3" type="ORF">BBBOND_0111400</name>
</gene>
<dbReference type="GeneID" id="24563383"/>
<evidence type="ECO:0000256" key="1">
    <source>
        <dbReference type="SAM" id="MobiDB-lite"/>
    </source>
</evidence>
<reference evidence="4" key="1">
    <citation type="journal article" date="2014" name="Nucleic Acids Res.">
        <title>The evolutionary dynamics of variant antigen genes in Babesia reveal a history of genomic innovation underlying host-parasite interaction.</title>
        <authorList>
            <person name="Jackson A.P."/>
            <person name="Otto T.D."/>
            <person name="Darby A."/>
            <person name="Ramaprasad A."/>
            <person name="Xia D."/>
            <person name="Echaide I.E."/>
            <person name="Farber M."/>
            <person name="Gahlot S."/>
            <person name="Gamble J."/>
            <person name="Gupta D."/>
            <person name="Gupta Y."/>
            <person name="Jackson L."/>
            <person name="Malandrin L."/>
            <person name="Malas T.B."/>
            <person name="Moussa E."/>
            <person name="Nair M."/>
            <person name="Reid A.J."/>
            <person name="Sanders M."/>
            <person name="Sharma J."/>
            <person name="Tracey A."/>
            <person name="Quail M.A."/>
            <person name="Weir W."/>
            <person name="Wastling J.M."/>
            <person name="Hall N."/>
            <person name="Willadsen P."/>
            <person name="Lingelbach K."/>
            <person name="Shiels B."/>
            <person name="Tait A."/>
            <person name="Berriman M."/>
            <person name="Allred D.R."/>
            <person name="Pain A."/>
        </authorList>
    </citation>
    <scope>NUCLEOTIDE SEQUENCE [LARGE SCALE GENOMIC DNA]</scope>
    <source>
        <strain evidence="4">Bond</strain>
    </source>
</reference>
<feature type="region of interest" description="Disordered" evidence="1">
    <location>
        <begin position="92"/>
        <end position="129"/>
    </location>
</feature>
<evidence type="ECO:0000313" key="4">
    <source>
        <dbReference type="Proteomes" id="UP000033188"/>
    </source>
</evidence>
<proteinExistence type="predicted"/>
<organism evidence="3 4">
    <name type="scientific">Babesia bigemina</name>
    <dbReference type="NCBI Taxonomy" id="5866"/>
    <lineage>
        <taxon>Eukaryota</taxon>
        <taxon>Sar</taxon>
        <taxon>Alveolata</taxon>
        <taxon>Apicomplexa</taxon>
        <taxon>Aconoidasida</taxon>
        <taxon>Piroplasmida</taxon>
        <taxon>Babesiidae</taxon>
        <taxon>Babesia</taxon>
    </lineage>
</organism>
<protein>
    <submittedName>
        <fullName evidence="3">Uncharacterized protein</fullName>
    </submittedName>
</protein>
<feature type="compositionally biased region" description="Polar residues" evidence="1">
    <location>
        <begin position="116"/>
        <end position="129"/>
    </location>
</feature>
<dbReference type="Proteomes" id="UP000033188">
    <property type="component" value="Chromosome 1"/>
</dbReference>
<accession>A0A061D473</accession>
<dbReference type="EMBL" id="LK391707">
    <property type="protein sequence ID" value="CDR94842.1"/>
    <property type="molecule type" value="Genomic_DNA"/>
</dbReference>
<keyword evidence="2" id="KW-1133">Transmembrane helix</keyword>
<feature type="compositionally biased region" description="Low complexity" evidence="1">
    <location>
        <begin position="92"/>
        <end position="103"/>
    </location>
</feature>
<dbReference type="AlphaFoldDB" id="A0A061D473"/>
<dbReference type="VEuPathDB" id="PiroplasmaDB:BBBOND_0111400"/>
<dbReference type="KEGG" id="bbig:BBBOND_0111400"/>
<name>A0A061D473_BABBI</name>
<evidence type="ECO:0000313" key="3">
    <source>
        <dbReference type="EMBL" id="CDR94842.1"/>
    </source>
</evidence>
<keyword evidence="2" id="KW-0472">Membrane</keyword>
<dbReference type="RefSeq" id="XP_012767028.1">
    <property type="nucleotide sequence ID" value="XM_012911574.1"/>
</dbReference>
<sequence>MAGLMIFACECGTECKMVTWCYCCPWCCGKCMNGGGCRACKAHYIKRTTGQWTNDCYNLICEKQCRGKEKTCPCKCCREKCARREIPACSAASSPDAVSSPGSPGSPGPATPPRAQHNSATQQHTTGSSSPAVLPIIIAAVALIIVVICVMIYFRIRPFHRVRYLLRS</sequence>